<reference evidence="2 3" key="1">
    <citation type="submission" date="2019-05" db="EMBL/GenBank/DDBJ databases">
        <title>Another draft genome of Portunus trituberculatus and its Hox gene families provides insights of decapod evolution.</title>
        <authorList>
            <person name="Jeong J.-H."/>
            <person name="Song I."/>
            <person name="Kim S."/>
            <person name="Choi T."/>
            <person name="Kim D."/>
            <person name="Ryu S."/>
            <person name="Kim W."/>
        </authorList>
    </citation>
    <scope>NUCLEOTIDE SEQUENCE [LARGE SCALE GENOMIC DNA]</scope>
    <source>
        <tissue evidence="2">Muscle</tissue>
    </source>
</reference>
<proteinExistence type="predicted"/>
<evidence type="ECO:0000313" key="2">
    <source>
        <dbReference type="EMBL" id="MPC62856.1"/>
    </source>
</evidence>
<dbReference type="Proteomes" id="UP000324222">
    <property type="component" value="Unassembled WGS sequence"/>
</dbReference>
<feature type="compositionally biased region" description="Basic and acidic residues" evidence="1">
    <location>
        <begin position="31"/>
        <end position="53"/>
    </location>
</feature>
<organism evidence="2 3">
    <name type="scientific">Portunus trituberculatus</name>
    <name type="common">Swimming crab</name>
    <name type="synonym">Neptunus trituberculatus</name>
    <dbReference type="NCBI Taxonomy" id="210409"/>
    <lineage>
        <taxon>Eukaryota</taxon>
        <taxon>Metazoa</taxon>
        <taxon>Ecdysozoa</taxon>
        <taxon>Arthropoda</taxon>
        <taxon>Crustacea</taxon>
        <taxon>Multicrustacea</taxon>
        <taxon>Malacostraca</taxon>
        <taxon>Eumalacostraca</taxon>
        <taxon>Eucarida</taxon>
        <taxon>Decapoda</taxon>
        <taxon>Pleocyemata</taxon>
        <taxon>Brachyura</taxon>
        <taxon>Eubrachyura</taxon>
        <taxon>Portunoidea</taxon>
        <taxon>Portunidae</taxon>
        <taxon>Portuninae</taxon>
        <taxon>Portunus</taxon>
    </lineage>
</organism>
<dbReference type="AlphaFoldDB" id="A0A5B7GZ13"/>
<gene>
    <name evidence="2" type="ORF">E2C01_056946</name>
</gene>
<accession>A0A5B7GZ13</accession>
<sequence length="81" mass="8973">MVVAAALVVPYARPGRKKTKGWRTRAHMERTEGNGALEKRMEERDESMWREGGKGGGVRHGTGGGHRRRKEYFAACGKTGC</sequence>
<protein>
    <submittedName>
        <fullName evidence="2">Uncharacterized protein</fullName>
    </submittedName>
</protein>
<evidence type="ECO:0000313" key="3">
    <source>
        <dbReference type="Proteomes" id="UP000324222"/>
    </source>
</evidence>
<evidence type="ECO:0000256" key="1">
    <source>
        <dbReference type="SAM" id="MobiDB-lite"/>
    </source>
</evidence>
<comment type="caution">
    <text evidence="2">The sequence shown here is derived from an EMBL/GenBank/DDBJ whole genome shotgun (WGS) entry which is preliminary data.</text>
</comment>
<name>A0A5B7GZ13_PORTR</name>
<feature type="compositionally biased region" description="Gly residues" evidence="1">
    <location>
        <begin position="54"/>
        <end position="64"/>
    </location>
</feature>
<dbReference type="EMBL" id="VSRR010020125">
    <property type="protein sequence ID" value="MPC62856.1"/>
    <property type="molecule type" value="Genomic_DNA"/>
</dbReference>
<keyword evidence="3" id="KW-1185">Reference proteome</keyword>
<feature type="region of interest" description="Disordered" evidence="1">
    <location>
        <begin position="31"/>
        <end position="67"/>
    </location>
</feature>